<dbReference type="PANTHER" id="PTHR24148">
    <property type="entry name" value="ANKYRIN REPEAT DOMAIN-CONTAINING PROTEIN 39 HOMOLOG-RELATED"/>
    <property type="match status" value="1"/>
</dbReference>
<evidence type="ECO:0000313" key="3">
    <source>
        <dbReference type="EMBL" id="KAK8085801.1"/>
    </source>
</evidence>
<dbReference type="Proteomes" id="UP001433268">
    <property type="component" value="Unassembled WGS sequence"/>
</dbReference>
<comment type="caution">
    <text evidence="3">The sequence shown here is derived from an EMBL/GenBank/DDBJ whole genome shotgun (WGS) entry which is preliminary data.</text>
</comment>
<evidence type="ECO:0000313" key="4">
    <source>
        <dbReference type="Proteomes" id="UP001433268"/>
    </source>
</evidence>
<dbReference type="PROSITE" id="PS50297">
    <property type="entry name" value="ANK_REP_REGION"/>
    <property type="match status" value="1"/>
</dbReference>
<dbReference type="SUPFAM" id="SSF48403">
    <property type="entry name" value="Ankyrin repeat"/>
    <property type="match status" value="1"/>
</dbReference>
<feature type="domain" description="Heterokaryon incompatibility" evidence="2">
    <location>
        <begin position="49"/>
        <end position="146"/>
    </location>
</feature>
<dbReference type="PANTHER" id="PTHR24148:SF78">
    <property type="entry name" value="HETEROKARYON INCOMPATIBILITY DOMAIN-CONTAINING PROTEIN"/>
    <property type="match status" value="1"/>
</dbReference>
<dbReference type="RefSeq" id="XP_066670310.1">
    <property type="nucleotide sequence ID" value="XM_066811387.1"/>
</dbReference>
<keyword evidence="4" id="KW-1185">Reference proteome</keyword>
<dbReference type="Gene3D" id="1.25.40.20">
    <property type="entry name" value="Ankyrin repeat-containing domain"/>
    <property type="match status" value="1"/>
</dbReference>
<sequence length="210" mass="24495">MAHLYTYKPIDLSKDAIPLLRLFPHYDNVCEIRCEIFEAFVSDEERLPYEALSYTWEDGVTKSSPTVTLSGQKVSVTHNLLDALYHLRRSDRDRILWVDALCINQQDHREKGHQVGQMKDTYEKAEMVLVWLGRSSLEINELMDWMNDIARELRNFNWLSKPLEEYGSMSPLIEVIDWGQTELVKLLLEHGANIEEPYEGKTPLYHALVV</sequence>
<dbReference type="Pfam" id="PF06985">
    <property type="entry name" value="HET"/>
    <property type="match status" value="1"/>
</dbReference>
<feature type="repeat" description="ANK" evidence="1">
    <location>
        <begin position="167"/>
        <end position="199"/>
    </location>
</feature>
<evidence type="ECO:0000259" key="2">
    <source>
        <dbReference type="Pfam" id="PF06985"/>
    </source>
</evidence>
<dbReference type="InterPro" id="IPR010730">
    <property type="entry name" value="HET"/>
</dbReference>
<dbReference type="InterPro" id="IPR002110">
    <property type="entry name" value="Ankyrin_rpt"/>
</dbReference>
<dbReference type="EMBL" id="JAQQWN010000005">
    <property type="protein sequence ID" value="KAK8085801.1"/>
    <property type="molecule type" value="Genomic_DNA"/>
</dbReference>
<dbReference type="InterPro" id="IPR052895">
    <property type="entry name" value="HetReg/Transcr_Mod"/>
</dbReference>
<name>A0ABR1WQJ6_9PEZI</name>
<evidence type="ECO:0000256" key="1">
    <source>
        <dbReference type="PROSITE-ProRule" id="PRU00023"/>
    </source>
</evidence>
<accession>A0ABR1WQJ6</accession>
<proteinExistence type="predicted"/>
<dbReference type="InterPro" id="IPR036770">
    <property type="entry name" value="Ankyrin_rpt-contain_sf"/>
</dbReference>
<gene>
    <name evidence="3" type="ORF">PG997_007072</name>
</gene>
<dbReference type="GeneID" id="92044447"/>
<protein>
    <submittedName>
        <fullName evidence="3">HET-domain-containing protein</fullName>
    </submittedName>
</protein>
<dbReference type="PROSITE" id="PS50088">
    <property type="entry name" value="ANK_REPEAT"/>
    <property type="match status" value="1"/>
</dbReference>
<keyword evidence="1" id="KW-0040">ANK repeat</keyword>
<organism evidence="3 4">
    <name type="scientific">Apiospora hydei</name>
    <dbReference type="NCBI Taxonomy" id="1337664"/>
    <lineage>
        <taxon>Eukaryota</taxon>
        <taxon>Fungi</taxon>
        <taxon>Dikarya</taxon>
        <taxon>Ascomycota</taxon>
        <taxon>Pezizomycotina</taxon>
        <taxon>Sordariomycetes</taxon>
        <taxon>Xylariomycetidae</taxon>
        <taxon>Amphisphaeriales</taxon>
        <taxon>Apiosporaceae</taxon>
        <taxon>Apiospora</taxon>
    </lineage>
</organism>
<reference evidence="3 4" key="1">
    <citation type="submission" date="2023-01" db="EMBL/GenBank/DDBJ databases">
        <title>Analysis of 21 Apiospora genomes using comparative genomics revels a genus with tremendous synthesis potential of carbohydrate active enzymes and secondary metabolites.</title>
        <authorList>
            <person name="Sorensen T."/>
        </authorList>
    </citation>
    <scope>NUCLEOTIDE SEQUENCE [LARGE SCALE GENOMIC DNA]</scope>
    <source>
        <strain evidence="3 4">CBS 114990</strain>
    </source>
</reference>